<dbReference type="Proteomes" id="UP000231322">
    <property type="component" value="Unassembled WGS sequence"/>
</dbReference>
<reference evidence="3 4" key="1">
    <citation type="submission" date="2017-10" db="EMBL/GenBank/DDBJ databases">
        <title>Reclassification of Eubacterium combesii and discrepancies in the nomenclature of botulinum neurotoxin producing clostridia. Request for an Opinion.</title>
        <authorList>
            <person name="Dobritsa A.P."/>
            <person name="Kutumbaka K.K."/>
            <person name="Samadpour M."/>
        </authorList>
    </citation>
    <scope>NUCLEOTIDE SEQUENCE [LARGE SCALE GENOMIC DNA]</scope>
    <source>
        <strain evidence="3 4">DSM 20696</strain>
    </source>
</reference>
<evidence type="ECO:0000256" key="2">
    <source>
        <dbReference type="SAM" id="MobiDB-lite"/>
    </source>
</evidence>
<feature type="compositionally biased region" description="Basic residues" evidence="2">
    <location>
        <begin position="141"/>
        <end position="151"/>
    </location>
</feature>
<dbReference type="EMBL" id="PEIK01000009">
    <property type="protein sequence ID" value="PIH03689.1"/>
    <property type="molecule type" value="Genomic_DNA"/>
</dbReference>
<feature type="region of interest" description="Disordered" evidence="2">
    <location>
        <begin position="134"/>
        <end position="169"/>
    </location>
</feature>
<name>A0A2G7HF17_9CLOT</name>
<accession>A0A2G7HF17</accession>
<comment type="caution">
    <text evidence="3">The sequence shown here is derived from an EMBL/GenBank/DDBJ whole genome shotgun (WGS) entry which is preliminary data.</text>
</comment>
<evidence type="ECO:0000313" key="4">
    <source>
        <dbReference type="Proteomes" id="UP000231322"/>
    </source>
</evidence>
<organism evidence="3 4">
    <name type="scientific">Clostridium combesii</name>
    <dbReference type="NCBI Taxonomy" id="39481"/>
    <lineage>
        <taxon>Bacteria</taxon>
        <taxon>Bacillati</taxon>
        <taxon>Bacillota</taxon>
        <taxon>Clostridia</taxon>
        <taxon>Eubacteriales</taxon>
        <taxon>Clostridiaceae</taxon>
        <taxon>Clostridium</taxon>
    </lineage>
</organism>
<dbReference type="RefSeq" id="WP_012100511.1">
    <property type="nucleotide sequence ID" value="NZ_PEIK01000009.1"/>
</dbReference>
<feature type="coiled-coil region" evidence="1">
    <location>
        <begin position="32"/>
        <end position="77"/>
    </location>
</feature>
<sequence>MIAFLLIIIGTTLIFINFKAVKKEKGSFSEALKGSMENIDEYKEEIGLIRKEFAETLIDVQKEMEYLKKELNVLKHTYENNIEVETFYKKNHNTNYPKENDNNLIQSKYIDNKSEKNISKEINKKIMVNEIDTNNLEKNHKNQKGSLKKKNSKSDYHKKSIEKDNYKNGLENSTKVNEVSKLLEEGHTVEEICEILNIGKGEVILIKELYSK</sequence>
<dbReference type="AlphaFoldDB" id="A0A2G7HF17"/>
<keyword evidence="4" id="KW-1185">Reference proteome</keyword>
<evidence type="ECO:0000256" key="1">
    <source>
        <dbReference type="SAM" id="Coils"/>
    </source>
</evidence>
<evidence type="ECO:0000313" key="3">
    <source>
        <dbReference type="EMBL" id="PIH03689.1"/>
    </source>
</evidence>
<feature type="compositionally biased region" description="Basic and acidic residues" evidence="2">
    <location>
        <begin position="152"/>
        <end position="166"/>
    </location>
</feature>
<gene>
    <name evidence="3" type="ORF">CS538_11885</name>
</gene>
<proteinExistence type="predicted"/>
<evidence type="ECO:0008006" key="5">
    <source>
        <dbReference type="Google" id="ProtNLM"/>
    </source>
</evidence>
<protein>
    <recommendedName>
        <fullName evidence="5">Resolvase HTH domain-containing protein</fullName>
    </recommendedName>
</protein>
<keyword evidence="1" id="KW-0175">Coiled coil</keyword>